<evidence type="ECO:0000313" key="9">
    <source>
        <dbReference type="EMBL" id="KAE9530869.1"/>
    </source>
</evidence>
<dbReference type="Pfam" id="PF00651">
    <property type="entry name" value="BTB"/>
    <property type="match status" value="1"/>
</dbReference>
<reference evidence="9 10" key="1">
    <citation type="submission" date="2019-08" db="EMBL/GenBank/DDBJ databases">
        <title>The genome of the soybean aphid Biotype 1, its phylome, world population structure and adaptation to the North American continent.</title>
        <authorList>
            <person name="Giordano R."/>
            <person name="Donthu R.K."/>
            <person name="Hernandez A.G."/>
            <person name="Wright C.L."/>
            <person name="Zimin A.V."/>
        </authorList>
    </citation>
    <scope>NUCLEOTIDE SEQUENCE [LARGE SCALE GENOMIC DNA]</scope>
    <source>
        <tissue evidence="9">Whole aphids</tissue>
    </source>
</reference>
<dbReference type="InterPro" id="IPR006652">
    <property type="entry name" value="Kelch_1"/>
</dbReference>
<dbReference type="Gene3D" id="1.25.40.420">
    <property type="match status" value="1"/>
</dbReference>
<evidence type="ECO:0000256" key="3">
    <source>
        <dbReference type="ARBA" id="ARBA00022441"/>
    </source>
</evidence>
<comment type="function">
    <text evidence="7">Probable substrate-specific adapter of an E3 ubiquitin-protein ligase complex which mediates the ubiquitination and subsequent proteasomal degradation of target proteins. May have a role in synapse differentiation and growth.</text>
</comment>
<dbReference type="OrthoDB" id="45365at2759"/>
<dbReference type="InterPro" id="IPR011705">
    <property type="entry name" value="BACK"/>
</dbReference>
<dbReference type="Gene3D" id="2.120.10.80">
    <property type="entry name" value="Kelch-type beta propeller"/>
    <property type="match status" value="1"/>
</dbReference>
<dbReference type="SMART" id="SM00875">
    <property type="entry name" value="BACK"/>
    <property type="match status" value="1"/>
</dbReference>
<comment type="caution">
    <text evidence="9">The sequence shown here is derived from an EMBL/GenBank/DDBJ whole genome shotgun (WGS) entry which is preliminary data.</text>
</comment>
<evidence type="ECO:0000256" key="1">
    <source>
        <dbReference type="ARBA" id="ARBA00004906"/>
    </source>
</evidence>
<evidence type="ECO:0000259" key="8">
    <source>
        <dbReference type="PROSITE" id="PS50097"/>
    </source>
</evidence>
<keyword evidence="6" id="KW-0009">Actin-binding</keyword>
<evidence type="ECO:0000256" key="4">
    <source>
        <dbReference type="ARBA" id="ARBA00022737"/>
    </source>
</evidence>
<dbReference type="PIRSF" id="PIRSF037037">
    <property type="entry name" value="Kelch-like_protein_gigaxonin"/>
    <property type="match status" value="1"/>
</dbReference>
<dbReference type="Pfam" id="PF24681">
    <property type="entry name" value="Kelch_KLHDC2_KLHL20_DRC7"/>
    <property type="match status" value="1"/>
</dbReference>
<evidence type="ECO:0000256" key="6">
    <source>
        <dbReference type="ARBA" id="ARBA00023203"/>
    </source>
</evidence>
<keyword evidence="10" id="KW-1185">Reference proteome</keyword>
<dbReference type="SUPFAM" id="SSF117281">
    <property type="entry name" value="Kelch motif"/>
    <property type="match status" value="1"/>
</dbReference>
<feature type="domain" description="BTB" evidence="8">
    <location>
        <begin position="53"/>
        <end position="120"/>
    </location>
</feature>
<dbReference type="GO" id="GO:0003779">
    <property type="term" value="F:actin binding"/>
    <property type="evidence" value="ECO:0007669"/>
    <property type="project" value="UniProtKB-KW"/>
</dbReference>
<dbReference type="InterPro" id="IPR015915">
    <property type="entry name" value="Kelch-typ_b-propeller"/>
</dbReference>
<keyword evidence="5" id="KW-0833">Ubl conjugation pathway</keyword>
<dbReference type="PANTHER" id="PTHR24412">
    <property type="entry name" value="KELCH PROTEIN"/>
    <property type="match status" value="1"/>
</dbReference>
<dbReference type="GO" id="GO:0016567">
    <property type="term" value="P:protein ubiquitination"/>
    <property type="evidence" value="ECO:0007669"/>
    <property type="project" value="UniProtKB-UniPathway"/>
</dbReference>
<dbReference type="PANTHER" id="PTHR24412:SF466">
    <property type="entry name" value="RING CANAL KELCH PROTEIN"/>
    <property type="match status" value="1"/>
</dbReference>
<keyword evidence="4" id="KW-0677">Repeat</keyword>
<dbReference type="SUPFAM" id="SSF54695">
    <property type="entry name" value="POZ domain"/>
    <property type="match status" value="1"/>
</dbReference>
<organism evidence="9 10">
    <name type="scientific">Aphis glycines</name>
    <name type="common">Soybean aphid</name>
    <dbReference type="NCBI Taxonomy" id="307491"/>
    <lineage>
        <taxon>Eukaryota</taxon>
        <taxon>Metazoa</taxon>
        <taxon>Ecdysozoa</taxon>
        <taxon>Arthropoda</taxon>
        <taxon>Hexapoda</taxon>
        <taxon>Insecta</taxon>
        <taxon>Pterygota</taxon>
        <taxon>Neoptera</taxon>
        <taxon>Paraneoptera</taxon>
        <taxon>Hemiptera</taxon>
        <taxon>Sternorrhyncha</taxon>
        <taxon>Aphidomorpha</taxon>
        <taxon>Aphidoidea</taxon>
        <taxon>Aphididae</taxon>
        <taxon>Aphidini</taxon>
        <taxon>Aphis</taxon>
        <taxon>Aphis</taxon>
    </lineage>
</organism>
<gene>
    <name evidence="9" type="ORF">AGLY_011331</name>
</gene>
<proteinExistence type="predicted"/>
<name>A0A6G0TDB9_APHGL</name>
<dbReference type="InterPro" id="IPR011333">
    <property type="entry name" value="SKP1/BTB/POZ_sf"/>
</dbReference>
<dbReference type="Proteomes" id="UP000475862">
    <property type="component" value="Unassembled WGS sequence"/>
</dbReference>
<evidence type="ECO:0000256" key="7">
    <source>
        <dbReference type="ARBA" id="ARBA00043912"/>
    </source>
</evidence>
<dbReference type="FunFam" id="1.25.40.420:FF:000001">
    <property type="entry name" value="Kelch-like family member 12"/>
    <property type="match status" value="1"/>
</dbReference>
<accession>A0A6G0TDB9</accession>
<protein>
    <recommendedName>
        <fullName evidence="2">Kelch-like protein diablo</fullName>
    </recommendedName>
</protein>
<dbReference type="SMART" id="SM00225">
    <property type="entry name" value="BTB"/>
    <property type="match status" value="1"/>
</dbReference>
<dbReference type="InterPro" id="IPR017096">
    <property type="entry name" value="BTB-kelch_protein"/>
</dbReference>
<dbReference type="EMBL" id="VYZN01000042">
    <property type="protein sequence ID" value="KAE9530869.1"/>
    <property type="molecule type" value="Genomic_DNA"/>
</dbReference>
<evidence type="ECO:0000313" key="10">
    <source>
        <dbReference type="Proteomes" id="UP000475862"/>
    </source>
</evidence>
<evidence type="ECO:0000256" key="5">
    <source>
        <dbReference type="ARBA" id="ARBA00022786"/>
    </source>
</evidence>
<evidence type="ECO:0000256" key="2">
    <source>
        <dbReference type="ARBA" id="ARBA00013699"/>
    </source>
</evidence>
<dbReference type="AlphaFoldDB" id="A0A6G0TDB9"/>
<dbReference type="Pfam" id="PF07707">
    <property type="entry name" value="BACK"/>
    <property type="match status" value="1"/>
</dbReference>
<dbReference type="UniPathway" id="UPA00143"/>
<comment type="pathway">
    <text evidence="1">Protein modification; protein ubiquitination.</text>
</comment>
<dbReference type="SMART" id="SM00612">
    <property type="entry name" value="Kelch"/>
    <property type="match status" value="5"/>
</dbReference>
<dbReference type="InterPro" id="IPR000210">
    <property type="entry name" value="BTB/POZ_dom"/>
</dbReference>
<sequence length="591" mass="67128">MDDAVMKNSTCESNDQKEVMTFKRCEQKTYKNHSHMVGAFKVLQSLRKNKVMCDIKIETDDGMIIFGHKIVLMSVCTYFCEIFSGFNENSIDHINVRELDSTVLQLLINYIYTGKIIITKGNVKVLLTAANLLQLDYVKNVCAEFLQTQLDASNCLGIKAFAELYDCMELLKCSQTYIKNQFLEVVKNDEFLSLTSVEVIKLLSCNDIFVPLEEKVFECVMNWVKYELDSRKYFLSELMEHVRLPLISKQFLLEKIVDEPLLKCSLKCKDYIIEALQFHLQPSTVSQTIRSTPRHSIGFQKVILMLCRSQQKSSVIYWNDNTWQQAPKMSKCYKDGRLSVINDQFVLAVGGDDLESNNQHVEMLDVSLNSSSWIPMMDMLVNRKYFGVGSLDNRVYAIGGLNRAYCVVKSVEVFDITTNKWQIVTSMNFKRNCPGVIGLKNLLYVVGGFNGRDYLNTVECYDPCLDTWTTVTAMSEYRHECGVGVLDGVLYAIGGCNLSRCLKSAEAYTPSSGVWTTIADMHFSRYNFGVVVSNGLIHVIGGTNREAALNSIEIYNPKTNTWSLKTLSKDVGQVYSGVVVNRPPRFKTFDD</sequence>
<dbReference type="Gene3D" id="3.30.710.10">
    <property type="entry name" value="Potassium Channel Kv1.1, Chain A"/>
    <property type="match status" value="1"/>
</dbReference>
<dbReference type="PROSITE" id="PS50097">
    <property type="entry name" value="BTB"/>
    <property type="match status" value="1"/>
</dbReference>
<keyword evidence="3" id="KW-0880">Kelch repeat</keyword>